<keyword evidence="1" id="KW-1133">Transmembrane helix</keyword>
<keyword evidence="1" id="KW-0812">Transmembrane</keyword>
<name>A0A1M3TH60_ASPLC</name>
<organism evidence="2 3">
    <name type="scientific">Aspergillus luchuensis (strain CBS 106.47)</name>
    <dbReference type="NCBI Taxonomy" id="1137211"/>
    <lineage>
        <taxon>Eukaryota</taxon>
        <taxon>Fungi</taxon>
        <taxon>Dikarya</taxon>
        <taxon>Ascomycota</taxon>
        <taxon>Pezizomycotina</taxon>
        <taxon>Eurotiomycetes</taxon>
        <taxon>Eurotiomycetidae</taxon>
        <taxon>Eurotiales</taxon>
        <taxon>Aspergillaceae</taxon>
        <taxon>Aspergillus</taxon>
        <taxon>Aspergillus subgen. Circumdati</taxon>
    </lineage>
</organism>
<dbReference type="Proteomes" id="UP000184063">
    <property type="component" value="Unassembled WGS sequence"/>
</dbReference>
<dbReference type="EMBL" id="KV878242">
    <property type="protein sequence ID" value="OJZ86056.1"/>
    <property type="molecule type" value="Genomic_DNA"/>
</dbReference>
<evidence type="ECO:0000313" key="3">
    <source>
        <dbReference type="Proteomes" id="UP000184063"/>
    </source>
</evidence>
<evidence type="ECO:0000256" key="1">
    <source>
        <dbReference type="SAM" id="Phobius"/>
    </source>
</evidence>
<evidence type="ECO:0000313" key="2">
    <source>
        <dbReference type="EMBL" id="OJZ86056.1"/>
    </source>
</evidence>
<dbReference type="AlphaFoldDB" id="A0A1M3TH60"/>
<proteinExistence type="predicted"/>
<feature type="transmembrane region" description="Helical" evidence="1">
    <location>
        <begin position="6"/>
        <end position="27"/>
    </location>
</feature>
<dbReference type="OrthoDB" id="10387616at2759"/>
<gene>
    <name evidence="2" type="ORF">ASPFODRAFT_47149</name>
</gene>
<dbReference type="VEuPathDB" id="FungiDB:ASPFODRAFT_47149"/>
<keyword evidence="1" id="KW-0472">Membrane</keyword>
<sequence length="137" mass="16116">MSEIDYATFSLTVLQFLVMVGVFTTGYDTFFKVKDLVDDNDTTEDSVHRWIKWLGKVEWKGGSSSDYNIYHSAQGKMLKKCALELGRRMQEIREKYGKCRGSDWLVVGLKLRVFWDGWKLRELEKRFKELENIIEGM</sequence>
<reference evidence="3" key="1">
    <citation type="journal article" date="2017" name="Genome Biol.">
        <title>Comparative genomics reveals high biological diversity and specific adaptations in the industrially and medically important fungal genus Aspergillus.</title>
        <authorList>
            <person name="de Vries R.P."/>
            <person name="Riley R."/>
            <person name="Wiebenga A."/>
            <person name="Aguilar-Osorio G."/>
            <person name="Amillis S."/>
            <person name="Uchima C.A."/>
            <person name="Anderluh G."/>
            <person name="Asadollahi M."/>
            <person name="Askin M."/>
            <person name="Barry K."/>
            <person name="Battaglia E."/>
            <person name="Bayram O."/>
            <person name="Benocci T."/>
            <person name="Braus-Stromeyer S.A."/>
            <person name="Caldana C."/>
            <person name="Canovas D."/>
            <person name="Cerqueira G.C."/>
            <person name="Chen F."/>
            <person name="Chen W."/>
            <person name="Choi C."/>
            <person name="Clum A."/>
            <person name="Dos Santos R.A."/>
            <person name="Damasio A.R."/>
            <person name="Diallinas G."/>
            <person name="Emri T."/>
            <person name="Fekete E."/>
            <person name="Flipphi M."/>
            <person name="Freyberg S."/>
            <person name="Gallo A."/>
            <person name="Gournas C."/>
            <person name="Habgood R."/>
            <person name="Hainaut M."/>
            <person name="Harispe M.L."/>
            <person name="Henrissat B."/>
            <person name="Hilden K.S."/>
            <person name="Hope R."/>
            <person name="Hossain A."/>
            <person name="Karabika E."/>
            <person name="Karaffa L."/>
            <person name="Karanyi Z."/>
            <person name="Krasevec N."/>
            <person name="Kuo A."/>
            <person name="Kusch H."/>
            <person name="LaButti K."/>
            <person name="Lagendijk E.L."/>
            <person name="Lapidus A."/>
            <person name="Levasseur A."/>
            <person name="Lindquist E."/>
            <person name="Lipzen A."/>
            <person name="Logrieco A.F."/>
            <person name="MacCabe A."/>
            <person name="Maekelae M.R."/>
            <person name="Malavazi I."/>
            <person name="Melin P."/>
            <person name="Meyer V."/>
            <person name="Mielnichuk N."/>
            <person name="Miskei M."/>
            <person name="Molnar A.P."/>
            <person name="Mule G."/>
            <person name="Ngan C.Y."/>
            <person name="Orejas M."/>
            <person name="Orosz E."/>
            <person name="Ouedraogo J.P."/>
            <person name="Overkamp K.M."/>
            <person name="Park H.-S."/>
            <person name="Perrone G."/>
            <person name="Piumi F."/>
            <person name="Punt P.J."/>
            <person name="Ram A.F."/>
            <person name="Ramon A."/>
            <person name="Rauscher S."/>
            <person name="Record E."/>
            <person name="Riano-Pachon D.M."/>
            <person name="Robert V."/>
            <person name="Roehrig J."/>
            <person name="Ruller R."/>
            <person name="Salamov A."/>
            <person name="Salih N.S."/>
            <person name="Samson R.A."/>
            <person name="Sandor E."/>
            <person name="Sanguinetti M."/>
            <person name="Schuetze T."/>
            <person name="Sepcic K."/>
            <person name="Shelest E."/>
            <person name="Sherlock G."/>
            <person name="Sophianopoulou V."/>
            <person name="Squina F.M."/>
            <person name="Sun H."/>
            <person name="Susca A."/>
            <person name="Todd R.B."/>
            <person name="Tsang A."/>
            <person name="Unkles S.E."/>
            <person name="van de Wiele N."/>
            <person name="van Rossen-Uffink D."/>
            <person name="Oliveira J.V."/>
            <person name="Vesth T.C."/>
            <person name="Visser J."/>
            <person name="Yu J.-H."/>
            <person name="Zhou M."/>
            <person name="Andersen M.R."/>
            <person name="Archer D.B."/>
            <person name="Baker S.E."/>
            <person name="Benoit I."/>
            <person name="Brakhage A.A."/>
            <person name="Braus G.H."/>
            <person name="Fischer R."/>
            <person name="Frisvad J.C."/>
            <person name="Goldman G.H."/>
            <person name="Houbraken J."/>
            <person name="Oakley B."/>
            <person name="Pocsi I."/>
            <person name="Scazzocchio C."/>
            <person name="Seiboth B."/>
            <person name="vanKuyk P.A."/>
            <person name="Wortman J."/>
            <person name="Dyer P.S."/>
            <person name="Grigoriev I.V."/>
        </authorList>
    </citation>
    <scope>NUCLEOTIDE SEQUENCE [LARGE SCALE GENOMIC DNA]</scope>
    <source>
        <strain evidence="3">CBS 106.47</strain>
    </source>
</reference>
<accession>A0A1M3TH60</accession>
<protein>
    <submittedName>
        <fullName evidence="2">Uncharacterized protein</fullName>
    </submittedName>
</protein>